<dbReference type="PANTHER" id="PTHR11361:SF99">
    <property type="entry name" value="DNA MISMATCH REPAIR PROTEIN"/>
    <property type="match status" value="1"/>
</dbReference>
<dbReference type="GO" id="GO:0030983">
    <property type="term" value="F:mismatched DNA binding"/>
    <property type="evidence" value="ECO:0007669"/>
    <property type="project" value="InterPro"/>
</dbReference>
<dbReference type="InterPro" id="IPR027417">
    <property type="entry name" value="P-loop_NTPase"/>
</dbReference>
<reference evidence="5 6" key="1">
    <citation type="submission" date="2019-02" db="EMBL/GenBank/DDBJ databases">
        <title>Genomic Encyclopedia of Type Strains, Phase IV (KMG-IV): sequencing the most valuable type-strain genomes for metagenomic binning, comparative biology and taxonomic classification.</title>
        <authorList>
            <person name="Goeker M."/>
        </authorList>
    </citation>
    <scope>NUCLEOTIDE SEQUENCE [LARGE SCALE GENOMIC DNA]</scope>
    <source>
        <strain evidence="5 6">DSM 18116</strain>
    </source>
</reference>
<dbReference type="SUPFAM" id="SSF52540">
    <property type="entry name" value="P-loop containing nucleoside triphosphate hydrolases"/>
    <property type="match status" value="1"/>
</dbReference>
<evidence type="ECO:0000313" key="5">
    <source>
        <dbReference type="EMBL" id="RZS74491.1"/>
    </source>
</evidence>
<dbReference type="InterPro" id="IPR045076">
    <property type="entry name" value="MutS"/>
</dbReference>
<evidence type="ECO:0000256" key="1">
    <source>
        <dbReference type="ARBA" id="ARBA00022741"/>
    </source>
</evidence>
<dbReference type="Pfam" id="PF00488">
    <property type="entry name" value="MutS_V"/>
    <property type="match status" value="1"/>
</dbReference>
<dbReference type="SUPFAM" id="SSF48334">
    <property type="entry name" value="DNA repair protein MutS, domain III"/>
    <property type="match status" value="1"/>
</dbReference>
<sequence>MYLQTDEQTIDDLRLFGKRDNSGVFDLYNHAHTRGGEALLKELFRRPLADRDAINKRSAIIQHFARTGLAFPFTGSMFDMAEKYMMADEPAKQGSQKGALSEKEIGNGVAAVIEMIQRTKIFIASKEVTYLQEYAAERNNIDLLLAEHAFNPVLKEQAKGKLSYTAIAAYDVLFRSQERDKIMKLLDHIYYLDVLLSVAKVAILRKFIFPKALDKGSGILNLEGVHHPELKDPVSNDMKMDASRNLVFLTGANMAGKSTFLRAVSIAMYIAHMGFPVAAKKMEFSVMDGIYTTINLPDNLGIGASHFYAEVLRVKQVATELSLKKSLFIVFDELFRGTNVKDAHEASVAVALSFAKKTDSLFIVSSHIIEAGEQLKELDNIGFLYLPTLMNGHMPEYTYKLEEGITDDRHGMIIIRNEGILETLNNGRKHAVR</sequence>
<dbReference type="AlphaFoldDB" id="A0A4Q7MZ08"/>
<gene>
    <name evidence="5" type="ORF">EV199_0339</name>
</gene>
<dbReference type="SMART" id="SM00534">
    <property type="entry name" value="MUTSac"/>
    <property type="match status" value="1"/>
</dbReference>
<keyword evidence="1" id="KW-0547">Nucleotide-binding</keyword>
<dbReference type="InterPro" id="IPR036187">
    <property type="entry name" value="DNA_mismatch_repair_MutS_sf"/>
</dbReference>
<organism evidence="5 6">
    <name type="scientific">Pseudobacter ginsenosidimutans</name>
    <dbReference type="NCBI Taxonomy" id="661488"/>
    <lineage>
        <taxon>Bacteria</taxon>
        <taxon>Pseudomonadati</taxon>
        <taxon>Bacteroidota</taxon>
        <taxon>Chitinophagia</taxon>
        <taxon>Chitinophagales</taxon>
        <taxon>Chitinophagaceae</taxon>
        <taxon>Pseudobacter</taxon>
    </lineage>
</organism>
<dbReference type="GO" id="GO:0005524">
    <property type="term" value="F:ATP binding"/>
    <property type="evidence" value="ECO:0007669"/>
    <property type="project" value="UniProtKB-KW"/>
</dbReference>
<accession>A0A4Q7MZ08</accession>
<dbReference type="OrthoDB" id="1097361at2"/>
<comment type="caution">
    <text evidence="5">The sequence shown here is derived from an EMBL/GenBank/DDBJ whole genome shotgun (WGS) entry which is preliminary data.</text>
</comment>
<evidence type="ECO:0000256" key="3">
    <source>
        <dbReference type="ARBA" id="ARBA00023125"/>
    </source>
</evidence>
<keyword evidence="3" id="KW-0238">DNA-binding</keyword>
<protein>
    <submittedName>
        <fullName evidence="5">MutS-like protein</fullName>
    </submittedName>
</protein>
<dbReference type="Proteomes" id="UP000293874">
    <property type="component" value="Unassembled WGS sequence"/>
</dbReference>
<dbReference type="Gene3D" id="3.40.50.300">
    <property type="entry name" value="P-loop containing nucleotide triphosphate hydrolases"/>
    <property type="match status" value="1"/>
</dbReference>
<dbReference type="GO" id="GO:0140664">
    <property type="term" value="F:ATP-dependent DNA damage sensor activity"/>
    <property type="evidence" value="ECO:0007669"/>
    <property type="project" value="InterPro"/>
</dbReference>
<dbReference type="EMBL" id="SGXA01000001">
    <property type="protein sequence ID" value="RZS74491.1"/>
    <property type="molecule type" value="Genomic_DNA"/>
</dbReference>
<evidence type="ECO:0000313" key="6">
    <source>
        <dbReference type="Proteomes" id="UP000293874"/>
    </source>
</evidence>
<name>A0A4Q7MZ08_9BACT</name>
<dbReference type="InterPro" id="IPR000432">
    <property type="entry name" value="DNA_mismatch_repair_MutS_C"/>
</dbReference>
<dbReference type="GO" id="GO:0006298">
    <property type="term" value="P:mismatch repair"/>
    <property type="evidence" value="ECO:0007669"/>
    <property type="project" value="InterPro"/>
</dbReference>
<dbReference type="PANTHER" id="PTHR11361">
    <property type="entry name" value="DNA MISMATCH REPAIR PROTEIN MUTS FAMILY MEMBER"/>
    <property type="match status" value="1"/>
</dbReference>
<feature type="domain" description="DNA mismatch repair proteins mutS family" evidence="4">
    <location>
        <begin position="244"/>
        <end position="432"/>
    </location>
</feature>
<dbReference type="RefSeq" id="WP_130538953.1">
    <property type="nucleotide sequence ID" value="NZ_CP042431.1"/>
</dbReference>
<dbReference type="Gene3D" id="1.10.1420.10">
    <property type="match status" value="1"/>
</dbReference>
<evidence type="ECO:0000256" key="2">
    <source>
        <dbReference type="ARBA" id="ARBA00022840"/>
    </source>
</evidence>
<keyword evidence="6" id="KW-1185">Reference proteome</keyword>
<proteinExistence type="predicted"/>
<keyword evidence="2" id="KW-0067">ATP-binding</keyword>
<evidence type="ECO:0000259" key="4">
    <source>
        <dbReference type="SMART" id="SM00534"/>
    </source>
</evidence>